<evidence type="ECO:0000313" key="13">
    <source>
        <dbReference type="Proteomes" id="UP000007754"/>
    </source>
</evidence>
<evidence type="ECO:0000256" key="2">
    <source>
        <dbReference type="ARBA" id="ARBA00006136"/>
    </source>
</evidence>
<evidence type="ECO:0000256" key="8">
    <source>
        <dbReference type="ARBA" id="ARBA00032055"/>
    </source>
</evidence>
<keyword evidence="5" id="KW-0689">Ribosomal protein</keyword>
<dbReference type="Proteomes" id="UP000007754">
    <property type="component" value="Unplaced"/>
</dbReference>
<evidence type="ECO:0000256" key="7">
    <source>
        <dbReference type="ARBA" id="ARBA00023274"/>
    </source>
</evidence>
<evidence type="ECO:0000256" key="11">
    <source>
        <dbReference type="SAM" id="MobiDB-lite"/>
    </source>
</evidence>
<evidence type="ECO:0000313" key="12">
    <source>
        <dbReference type="Ensembl" id="ENSTGUP00000018445.1"/>
    </source>
</evidence>
<dbReference type="PANTHER" id="PTHR13329">
    <property type="entry name" value="MITOCHONDRIAL RIBOSOMAL PROTEIN S18B"/>
    <property type="match status" value="1"/>
</dbReference>
<accession>A0A674G718</accession>
<dbReference type="SUPFAM" id="SSF46911">
    <property type="entry name" value="Ribosomal protein S18"/>
    <property type="match status" value="1"/>
</dbReference>
<evidence type="ECO:0000256" key="6">
    <source>
        <dbReference type="ARBA" id="ARBA00023128"/>
    </source>
</evidence>
<sequence length="288" mass="31724">MTSSPLPRPSPASAAAGAPPEPPPAAPSPYLERPWAYLESEGGCGGGEGRGPWGLGVPKTPGIHPKLPLRVPRGLRGQPGVARLPAQPQGLRAAPARPQGLPAPGQARGEPLSPVPGPEPARGFSGEFTLFLYPFTLFFYPIHLFFYHFPPFFTQFHLLLPLFPSLQNVKLLDQFICPHSGVIFHPIHTGICMKQHRRLSQAIAQAQAHGLLWLQVPFVPVPDEDFSNRHAAVGRTPPAPALREPRRAWYPWYERWQPPAAELARVRRLYRGFLREEHPDTAPSPSAK</sequence>
<organism evidence="12 13">
    <name type="scientific">Taeniopygia guttata</name>
    <name type="common">Zebra finch</name>
    <name type="synonym">Poephila guttata</name>
    <dbReference type="NCBI Taxonomy" id="59729"/>
    <lineage>
        <taxon>Eukaryota</taxon>
        <taxon>Metazoa</taxon>
        <taxon>Chordata</taxon>
        <taxon>Craniata</taxon>
        <taxon>Vertebrata</taxon>
        <taxon>Euteleostomi</taxon>
        <taxon>Archelosauria</taxon>
        <taxon>Archosauria</taxon>
        <taxon>Dinosauria</taxon>
        <taxon>Saurischia</taxon>
        <taxon>Theropoda</taxon>
        <taxon>Coelurosauria</taxon>
        <taxon>Aves</taxon>
        <taxon>Neognathae</taxon>
        <taxon>Neoaves</taxon>
        <taxon>Telluraves</taxon>
        <taxon>Australaves</taxon>
        <taxon>Passeriformes</taxon>
        <taxon>Passeroidea</taxon>
        <taxon>Estrildidae</taxon>
        <taxon>Estrildinae</taxon>
        <taxon>Taeniopygia</taxon>
    </lineage>
</organism>
<dbReference type="Gene3D" id="4.10.640.10">
    <property type="entry name" value="Ribosomal protein S18"/>
    <property type="match status" value="1"/>
</dbReference>
<comment type="subcellular location">
    <subcellularLocation>
        <location evidence="1">Mitochondrion</location>
    </subcellularLocation>
</comment>
<keyword evidence="7" id="KW-0687">Ribonucleoprotein</keyword>
<evidence type="ECO:0000256" key="10">
    <source>
        <dbReference type="ARBA" id="ARBA00035515"/>
    </source>
</evidence>
<dbReference type="AlphaFoldDB" id="A0A674G718"/>
<feature type="region of interest" description="Disordered" evidence="11">
    <location>
        <begin position="88"/>
        <end position="119"/>
    </location>
</feature>
<dbReference type="GO" id="GO:0005840">
    <property type="term" value="C:ribosome"/>
    <property type="evidence" value="ECO:0007669"/>
    <property type="project" value="UniProtKB-KW"/>
</dbReference>
<keyword evidence="13" id="KW-1185">Reference proteome</keyword>
<dbReference type="GO" id="GO:0005739">
    <property type="term" value="C:mitochondrion"/>
    <property type="evidence" value="ECO:0007669"/>
    <property type="project" value="UniProtKB-SubCell"/>
</dbReference>
<dbReference type="InterPro" id="IPR001648">
    <property type="entry name" value="Ribosomal_bS18"/>
</dbReference>
<keyword evidence="3" id="KW-0597">Phosphoprotein</keyword>
<feature type="compositionally biased region" description="Gly residues" evidence="11">
    <location>
        <begin position="42"/>
        <end position="54"/>
    </location>
</feature>
<dbReference type="PANTHER" id="PTHR13329:SF2">
    <property type="entry name" value="SMALL RIBOSOMAL SUBUNIT PROTEIN MS40"/>
    <property type="match status" value="1"/>
</dbReference>
<dbReference type="GO" id="GO:1990904">
    <property type="term" value="C:ribonucleoprotein complex"/>
    <property type="evidence" value="ECO:0007669"/>
    <property type="project" value="UniProtKB-KW"/>
</dbReference>
<protein>
    <recommendedName>
        <fullName evidence="9">Small ribosomal subunit protein mS40</fullName>
    </recommendedName>
    <alternativeName>
        <fullName evidence="8">28S ribosomal protein S18-2, mitochondrial</fullName>
    </alternativeName>
    <alternativeName>
        <fullName evidence="10">28S ribosomal protein S18b, mitochondrial</fullName>
    </alternativeName>
</protein>
<feature type="compositionally biased region" description="Pro residues" evidence="11">
    <location>
        <begin position="1"/>
        <end position="10"/>
    </location>
</feature>
<evidence type="ECO:0000256" key="9">
    <source>
        <dbReference type="ARBA" id="ARBA00035130"/>
    </source>
</evidence>
<dbReference type="Pfam" id="PF01084">
    <property type="entry name" value="Ribosomal_S18"/>
    <property type="match status" value="1"/>
</dbReference>
<dbReference type="InterPro" id="IPR040054">
    <property type="entry name" value="MRPS18B"/>
</dbReference>
<reference evidence="12" key="2">
    <citation type="submission" date="2025-09" db="UniProtKB">
        <authorList>
            <consortium name="Ensembl"/>
        </authorList>
    </citation>
    <scope>IDENTIFICATION</scope>
</reference>
<dbReference type="GO" id="GO:0003735">
    <property type="term" value="F:structural constituent of ribosome"/>
    <property type="evidence" value="ECO:0007669"/>
    <property type="project" value="InterPro"/>
</dbReference>
<dbReference type="GeneTree" id="ENSGT00390000010554"/>
<dbReference type="InParanoid" id="A0A674G718"/>
<comment type="similarity">
    <text evidence="2">Belongs to the bacterial ribosomal protein bS18 family. Mitochondrion-specific ribosomal protein mS40 subfamily.</text>
</comment>
<evidence type="ECO:0000256" key="4">
    <source>
        <dbReference type="ARBA" id="ARBA00022946"/>
    </source>
</evidence>
<dbReference type="GO" id="GO:0032543">
    <property type="term" value="P:mitochondrial translation"/>
    <property type="evidence" value="ECO:0007669"/>
    <property type="project" value="InterPro"/>
</dbReference>
<proteinExistence type="inferred from homology"/>
<evidence type="ECO:0000256" key="3">
    <source>
        <dbReference type="ARBA" id="ARBA00022553"/>
    </source>
</evidence>
<evidence type="ECO:0000256" key="1">
    <source>
        <dbReference type="ARBA" id="ARBA00004173"/>
    </source>
</evidence>
<evidence type="ECO:0000256" key="5">
    <source>
        <dbReference type="ARBA" id="ARBA00022980"/>
    </source>
</evidence>
<keyword evidence="4" id="KW-0809">Transit peptide</keyword>
<name>A0A674G718_TAEGU</name>
<dbReference type="InterPro" id="IPR036870">
    <property type="entry name" value="Ribosomal_bS18_sf"/>
</dbReference>
<keyword evidence="6" id="KW-0496">Mitochondrion</keyword>
<dbReference type="Ensembl" id="ENSTGUT00000034264.1">
    <property type="protein sequence ID" value="ENSTGUP00000018445.1"/>
    <property type="gene ID" value="ENSTGUG00000021766.1"/>
</dbReference>
<feature type="region of interest" description="Disordered" evidence="11">
    <location>
        <begin position="1"/>
        <end position="61"/>
    </location>
</feature>
<reference evidence="12" key="1">
    <citation type="submission" date="2025-08" db="UniProtKB">
        <authorList>
            <consortium name="Ensembl"/>
        </authorList>
    </citation>
    <scope>IDENTIFICATION</scope>
</reference>